<organism evidence="7 8">
    <name type="scientific">Symbiodinium necroappetens</name>
    <dbReference type="NCBI Taxonomy" id="1628268"/>
    <lineage>
        <taxon>Eukaryota</taxon>
        <taxon>Sar</taxon>
        <taxon>Alveolata</taxon>
        <taxon>Dinophyceae</taxon>
        <taxon>Suessiales</taxon>
        <taxon>Symbiodiniaceae</taxon>
        <taxon>Symbiodinium</taxon>
    </lineage>
</organism>
<gene>
    <name evidence="7" type="primary">Kcnh5</name>
    <name evidence="7" type="ORF">SNEC2469_LOCUS20074</name>
</gene>
<feature type="transmembrane region" description="Helical" evidence="5">
    <location>
        <begin position="304"/>
        <end position="331"/>
    </location>
</feature>
<dbReference type="Pfam" id="PF00520">
    <property type="entry name" value="Ion_trans"/>
    <property type="match status" value="1"/>
</dbReference>
<dbReference type="PANTHER" id="PTHR45689:SF5">
    <property type="entry name" value="I[[H]] CHANNEL, ISOFORM E"/>
    <property type="match status" value="1"/>
</dbReference>
<dbReference type="InterPro" id="IPR005821">
    <property type="entry name" value="Ion_trans_dom"/>
</dbReference>
<evidence type="ECO:0000259" key="6">
    <source>
        <dbReference type="Pfam" id="PF00520"/>
    </source>
</evidence>
<dbReference type="Gene3D" id="1.10.287.70">
    <property type="match status" value="1"/>
</dbReference>
<dbReference type="GO" id="GO:0005249">
    <property type="term" value="F:voltage-gated potassium channel activity"/>
    <property type="evidence" value="ECO:0007669"/>
    <property type="project" value="TreeGrafter"/>
</dbReference>
<feature type="domain" description="Ion transport" evidence="6">
    <location>
        <begin position="161"/>
        <end position="332"/>
    </location>
</feature>
<keyword evidence="3 5" id="KW-1133">Transmembrane helix</keyword>
<keyword evidence="4 5" id="KW-0472">Membrane</keyword>
<proteinExistence type="predicted"/>
<dbReference type="SUPFAM" id="SSF81324">
    <property type="entry name" value="Voltage-gated potassium channels"/>
    <property type="match status" value="1"/>
</dbReference>
<keyword evidence="8" id="KW-1185">Reference proteome</keyword>
<dbReference type="GO" id="GO:0003254">
    <property type="term" value="P:regulation of membrane depolarization"/>
    <property type="evidence" value="ECO:0007669"/>
    <property type="project" value="TreeGrafter"/>
</dbReference>
<protein>
    <submittedName>
        <fullName evidence="7">Kcnh5 protein</fullName>
    </submittedName>
</protein>
<dbReference type="InterPro" id="IPR018490">
    <property type="entry name" value="cNMP-bd_dom_sf"/>
</dbReference>
<dbReference type="InterPro" id="IPR049232">
    <property type="entry name" value="DUF6829"/>
</dbReference>
<dbReference type="GO" id="GO:0098855">
    <property type="term" value="C:HCN channel complex"/>
    <property type="evidence" value="ECO:0007669"/>
    <property type="project" value="TreeGrafter"/>
</dbReference>
<feature type="transmembrane region" description="Helical" evidence="5">
    <location>
        <begin position="159"/>
        <end position="182"/>
    </location>
</feature>
<dbReference type="InterPro" id="IPR051413">
    <property type="entry name" value="K/Na_HCN_channel"/>
</dbReference>
<evidence type="ECO:0000256" key="3">
    <source>
        <dbReference type="ARBA" id="ARBA00022989"/>
    </source>
</evidence>
<comment type="subcellular location">
    <subcellularLocation>
        <location evidence="1">Membrane</location>
        <topology evidence="1">Multi-pass membrane protein</topology>
    </subcellularLocation>
</comment>
<sequence>MVAMRLTQGLALAHVIHIYKECFFESAVSKLKLLKIAMETEAKKPTVTQEEEFTGADDAAAVAREPFALQEYWSARAEKQEGAQGGASRRFVGYSGAKKGVEIRLHGRWMELSTQTVGDEDSNIQKSMFLSLTASRKLSERINSKLFSSSFHPGSMFRLGWDIFGGFLLLCDAVLSPINLAWELDVGSHNVLAVLWTLSFWTSFIFWSADILVNFNTAVYHHGRLETSKAVIASHYFRGWFLIDVGLVTLDWVIGVRSPTNTGELSSLRSLRVIRALRLLRLLKAGRLRDILQELVASTGRQSILFYCGIFNTAVLISLVCHLLACFWFGIGRASHVRGEESWLQIMELLEQDGVDQITQYLHSLRYVIGAPSPPMVAPTNTVEILSDIAIYGSGLMVLGTAVSKISNTLAELRAMNEEHDRQRREIRMYLTSQSAPFELVSRIMKFVDYRLDKMAIQSFDQTLISKTLQTELYVNQRSPYLVQLPIFALCQAVFTDVFADICAVMQKRVFEKKETVFAHGSWATVMEITASGSYSFIQPGQVPLIINTTECFQEACLYTEGLTHASTLLCKTFAETLSLAGEDLVLCLRSSPSSCRMFIEYAREFVQYLQKSRQPLNHETQVRAAELATLRNEYYQELYPDPRKMFDNMDTAAAYQDPEQGSDLSGEDLETFQSEVELAAMVQRAGSHRTSRMDANNWLRQQQDSMHLQILEDKLASRPRAKEVETFGLEIFIEELMGSPVDCIDDEFQARLRKCLPELDPKLGPHKVFEQDAERDRAESSCLSVLALLANRYETFTAPQGANSKLLERQWRDLQGIIRWIAPTTEQVHGVLVLLAIRALGKSKTVLRQVPKNARRPERAILYLISSEQHVVPSVRFLSERANSFVQQALEVHEKFNLAQMLQGENVPGSVLILQDVIQDLDEDGEDVFHFYILFLLGFMCGLAGGSGSRFLDSKNAEGVISGIRMLQQLLNGTPRGIYWGFLSARAQALGLPKETAEDLVLVRMACLARVTDDSGYIQLRSSWDALGFRERSILTEHFLADGISDRAFIFEFLPACVNHAQTNPIIGLTLMLEVLVDLLSNLALALPDLAVNPAEKMITVDLSDMSEFVAVVQNRFVFQTCMARSRFNKVGHRLRVEMTGGNWARTSDVDSDMTTLAYGIKDVFMRQQALESLVRQHLHMTALDNYKDYVRREKY</sequence>
<dbReference type="EMBL" id="CAJNJA010034697">
    <property type="protein sequence ID" value="CAE7696620.1"/>
    <property type="molecule type" value="Genomic_DNA"/>
</dbReference>
<dbReference type="Proteomes" id="UP000601435">
    <property type="component" value="Unassembled WGS sequence"/>
</dbReference>
<dbReference type="GO" id="GO:0035725">
    <property type="term" value="P:sodium ion transmembrane transport"/>
    <property type="evidence" value="ECO:0007669"/>
    <property type="project" value="TreeGrafter"/>
</dbReference>
<evidence type="ECO:0000313" key="7">
    <source>
        <dbReference type="EMBL" id="CAE7696620.1"/>
    </source>
</evidence>
<evidence type="ECO:0000313" key="8">
    <source>
        <dbReference type="Proteomes" id="UP000601435"/>
    </source>
</evidence>
<feature type="transmembrane region" description="Helical" evidence="5">
    <location>
        <begin position="194"/>
        <end position="215"/>
    </location>
</feature>
<dbReference type="Pfam" id="PF20717">
    <property type="entry name" value="DUF6829"/>
    <property type="match status" value="1"/>
</dbReference>
<name>A0A812WTP3_9DINO</name>
<dbReference type="SUPFAM" id="SSF51206">
    <property type="entry name" value="cAMP-binding domain-like"/>
    <property type="match status" value="1"/>
</dbReference>
<evidence type="ECO:0000256" key="4">
    <source>
        <dbReference type="ARBA" id="ARBA00023136"/>
    </source>
</evidence>
<dbReference type="InterPro" id="IPR014710">
    <property type="entry name" value="RmlC-like_jellyroll"/>
</dbReference>
<dbReference type="AlphaFoldDB" id="A0A812WTP3"/>
<dbReference type="PANTHER" id="PTHR45689">
    <property type="entry name" value="I[[H]] CHANNEL, ISOFORM E"/>
    <property type="match status" value="1"/>
</dbReference>
<accession>A0A812WTP3</accession>
<evidence type="ECO:0000256" key="2">
    <source>
        <dbReference type="ARBA" id="ARBA00022692"/>
    </source>
</evidence>
<reference evidence="7" key="1">
    <citation type="submission" date="2021-02" db="EMBL/GenBank/DDBJ databases">
        <authorList>
            <person name="Dougan E. K."/>
            <person name="Rhodes N."/>
            <person name="Thang M."/>
            <person name="Chan C."/>
        </authorList>
    </citation>
    <scope>NUCLEOTIDE SEQUENCE</scope>
</reference>
<evidence type="ECO:0000256" key="1">
    <source>
        <dbReference type="ARBA" id="ARBA00004141"/>
    </source>
</evidence>
<dbReference type="OrthoDB" id="5295627at2759"/>
<evidence type="ECO:0000256" key="5">
    <source>
        <dbReference type="SAM" id="Phobius"/>
    </source>
</evidence>
<keyword evidence="2 5" id="KW-0812">Transmembrane</keyword>
<comment type="caution">
    <text evidence="7">The sequence shown here is derived from an EMBL/GenBank/DDBJ whole genome shotgun (WGS) entry which is preliminary data.</text>
</comment>
<dbReference type="Gene3D" id="2.60.120.10">
    <property type="entry name" value="Jelly Rolls"/>
    <property type="match status" value="1"/>
</dbReference>